<name>A0A2S3UAE8_LACPN</name>
<reference evidence="1 2" key="1">
    <citation type="submission" date="2017-06" db="EMBL/GenBank/DDBJ databases">
        <title>Genome sequence of Lactobacillus plantarum subsp. plantarum strain SRCM101258.</title>
        <authorList>
            <person name="Cho S.H."/>
        </authorList>
    </citation>
    <scope>NUCLEOTIDE SEQUENCE [LARGE SCALE GENOMIC DNA]</scope>
    <source>
        <strain evidence="1 2">SRCM101258</strain>
    </source>
</reference>
<evidence type="ECO:0000313" key="2">
    <source>
        <dbReference type="Proteomes" id="UP000236990"/>
    </source>
</evidence>
<dbReference type="EMBL" id="NKCZ01000047">
    <property type="protein sequence ID" value="POD89049.1"/>
    <property type="molecule type" value="Genomic_DNA"/>
</dbReference>
<organism evidence="1 2">
    <name type="scientific">Lactiplantibacillus plantarum subsp. plantarum</name>
    <dbReference type="NCBI Taxonomy" id="337330"/>
    <lineage>
        <taxon>Bacteria</taxon>
        <taxon>Bacillati</taxon>
        <taxon>Bacillota</taxon>
        <taxon>Bacilli</taxon>
        <taxon>Lactobacillales</taxon>
        <taxon>Lactobacillaceae</taxon>
        <taxon>Lactiplantibacillus</taxon>
    </lineage>
</organism>
<gene>
    <name evidence="1" type="ORF">S101258_00221</name>
</gene>
<dbReference type="Proteomes" id="UP000236990">
    <property type="component" value="Unassembled WGS sequence"/>
</dbReference>
<comment type="caution">
    <text evidence="1">The sequence shown here is derived from an EMBL/GenBank/DDBJ whole genome shotgun (WGS) entry which is preliminary data.</text>
</comment>
<evidence type="ECO:0000313" key="1">
    <source>
        <dbReference type="EMBL" id="POD89049.1"/>
    </source>
</evidence>
<protein>
    <submittedName>
        <fullName evidence="1">Uncharacterized protein</fullName>
    </submittedName>
</protein>
<dbReference type="AlphaFoldDB" id="A0A2S3UAE8"/>
<proteinExistence type="predicted"/>
<sequence>MDVYPGDLDSLTSDSAVVAWLVKQAGIVATNPDSATDTITYATQETGLASKLSALAVGGSTTINVYGKGSSGLQSDAKTITTVTMRDGTLSLGTPPASLTFGSLTIPFKETLYQPTSIGTLSSTIRVRLAQLGISAQRRPR</sequence>
<accession>A0A2S3UAE8</accession>